<feature type="compositionally biased region" description="Polar residues" evidence="1">
    <location>
        <begin position="57"/>
        <end position="74"/>
    </location>
</feature>
<feature type="region of interest" description="Disordered" evidence="1">
    <location>
        <begin position="1"/>
        <end position="97"/>
    </location>
</feature>
<dbReference type="AlphaFoldDB" id="A0A844A898"/>
<feature type="compositionally biased region" description="Basic and acidic residues" evidence="1">
    <location>
        <begin position="1"/>
        <end position="31"/>
    </location>
</feature>
<dbReference type="EMBL" id="WISZ01000091">
    <property type="protein sequence ID" value="MQX08737.1"/>
    <property type="molecule type" value="Genomic_DNA"/>
</dbReference>
<gene>
    <name evidence="2" type="ORF">GHK48_10700</name>
</gene>
<reference evidence="2 3" key="1">
    <citation type="journal article" date="2013" name="Genome Biol.">
        <title>Comparative genomics of the core and accessory genomes of 48 Sinorhizobium strains comprising five genospecies.</title>
        <authorList>
            <person name="Sugawara M."/>
            <person name="Epstein B."/>
            <person name="Badgley B.D."/>
            <person name="Unno T."/>
            <person name="Xu L."/>
            <person name="Reese J."/>
            <person name="Gyaneshwar P."/>
            <person name="Denny R."/>
            <person name="Mudge J."/>
            <person name="Bharti A.K."/>
            <person name="Farmer A.D."/>
            <person name="May G.D."/>
            <person name="Woodward J.E."/>
            <person name="Medigue C."/>
            <person name="Vallenet D."/>
            <person name="Lajus A."/>
            <person name="Rouy Z."/>
            <person name="Martinez-Vaz B."/>
            <person name="Tiffin P."/>
            <person name="Young N.D."/>
            <person name="Sadowsky M.J."/>
        </authorList>
    </citation>
    <scope>NUCLEOTIDE SEQUENCE [LARGE SCALE GENOMIC DNA]</scope>
    <source>
        <strain evidence="2 3">USDA205</strain>
    </source>
</reference>
<dbReference type="Proteomes" id="UP000466694">
    <property type="component" value="Unassembled WGS sequence"/>
</dbReference>
<dbReference type="GeneID" id="48977867"/>
<protein>
    <submittedName>
        <fullName evidence="2">Uncharacterized protein</fullName>
    </submittedName>
</protein>
<proteinExistence type="predicted"/>
<feature type="compositionally biased region" description="Basic residues" evidence="1">
    <location>
        <begin position="83"/>
        <end position="95"/>
    </location>
</feature>
<organism evidence="2 3">
    <name type="scientific">Rhizobium fredii</name>
    <name type="common">Sinorhizobium fredii</name>
    <dbReference type="NCBI Taxonomy" id="380"/>
    <lineage>
        <taxon>Bacteria</taxon>
        <taxon>Pseudomonadati</taxon>
        <taxon>Pseudomonadota</taxon>
        <taxon>Alphaproteobacteria</taxon>
        <taxon>Hyphomicrobiales</taxon>
        <taxon>Rhizobiaceae</taxon>
        <taxon>Sinorhizobium/Ensifer group</taxon>
        <taxon>Sinorhizobium</taxon>
    </lineage>
</organism>
<sequence length="131" mass="14300">MAKDKSHHERGKVNPDGKDLTDPKEVWKDGEMTPTQARSKPRTGMLGRIADAGDIGSGTSSPYGAESQAESVGEQTMRESTRKKSRSGASQKKRACQSAVPLRAFGLLRNCCRSFETCMMYQPNAVCDRSS</sequence>
<evidence type="ECO:0000313" key="2">
    <source>
        <dbReference type="EMBL" id="MQX08737.1"/>
    </source>
</evidence>
<comment type="caution">
    <text evidence="2">The sequence shown here is derived from an EMBL/GenBank/DDBJ whole genome shotgun (WGS) entry which is preliminary data.</text>
</comment>
<evidence type="ECO:0000256" key="1">
    <source>
        <dbReference type="SAM" id="MobiDB-lite"/>
    </source>
</evidence>
<dbReference type="RefSeq" id="WP_141322333.1">
    <property type="nucleotide sequence ID" value="NZ_BJNI01000130.1"/>
</dbReference>
<evidence type="ECO:0000313" key="3">
    <source>
        <dbReference type="Proteomes" id="UP000466694"/>
    </source>
</evidence>
<accession>A0A844A898</accession>
<name>A0A844A898_RHIFR</name>